<dbReference type="InterPro" id="IPR025526">
    <property type="entry name" value="DsrC-like_dom_sf"/>
</dbReference>
<keyword evidence="2" id="KW-0963">Cytoplasm</keyword>
<organism evidence="4 5">
    <name type="scientific">Moraxella oculi</name>
    <dbReference type="NCBI Taxonomy" id="2940516"/>
    <lineage>
        <taxon>Bacteria</taxon>
        <taxon>Pseudomonadati</taxon>
        <taxon>Pseudomonadota</taxon>
        <taxon>Gammaproteobacteria</taxon>
        <taxon>Moraxellales</taxon>
        <taxon>Moraxellaceae</taxon>
        <taxon>Moraxella</taxon>
    </lineage>
</organism>
<dbReference type="Pfam" id="PF04358">
    <property type="entry name" value="DsrC"/>
    <property type="match status" value="1"/>
</dbReference>
<dbReference type="EC" id="2.8.1.-" evidence="3"/>
<accession>A0ABW8U423</accession>
<dbReference type="PANTHER" id="PTHR37010">
    <property type="entry name" value="SULFURTRANSFERASE TUSE"/>
    <property type="match status" value="1"/>
</dbReference>
<dbReference type="SUPFAM" id="SSF69721">
    <property type="entry name" value="DsrC, the gamma subunit of dissimilatory sulfite reductase"/>
    <property type="match status" value="1"/>
</dbReference>
<dbReference type="InterPro" id="IPR007453">
    <property type="entry name" value="DsrC/TusE"/>
</dbReference>
<evidence type="ECO:0000256" key="1">
    <source>
        <dbReference type="ARBA" id="ARBA00004496"/>
    </source>
</evidence>
<evidence type="ECO:0000256" key="3">
    <source>
        <dbReference type="PIRNR" id="PIRNR006223"/>
    </source>
</evidence>
<comment type="subcellular location">
    <subcellularLocation>
        <location evidence="1">Cytoplasm</location>
    </subcellularLocation>
</comment>
<reference evidence="4 5" key="1">
    <citation type="submission" date="2024-11" db="EMBL/GenBank/DDBJ databases">
        <title>First Report of Moraxella oculi in Brazil in an Infectious Bovine Keratoconjunctivitis Outbreak.</title>
        <authorList>
            <person name="Carvalho C.V."/>
            <person name="Domingues R."/>
            <person name="Coutinho C."/>
            <person name="Honorio N.T.B.S."/>
            <person name="Faza D.R.L.R."/>
            <person name="Carvalho W.A."/>
            <person name="Machado A.B.F."/>
            <person name="Martins M.F."/>
            <person name="Gaspar E.B."/>
        </authorList>
    </citation>
    <scope>NUCLEOTIDE SEQUENCE [LARGE SCALE GENOMIC DNA]</scope>
    <source>
        <strain evidence="4 5">2117LE</strain>
    </source>
</reference>
<proteinExistence type="inferred from homology"/>
<protein>
    <recommendedName>
        <fullName evidence="3">Sulfurtransferase</fullName>
        <ecNumber evidence="3">2.8.1.-</ecNumber>
    </recommendedName>
</protein>
<gene>
    <name evidence="4" type="ORF">ACJHVH_01120</name>
</gene>
<dbReference type="NCBIfam" id="TIGR03342">
    <property type="entry name" value="dsrC_tusE_dsvC"/>
    <property type="match status" value="1"/>
</dbReference>
<dbReference type="Proteomes" id="UP001624684">
    <property type="component" value="Unassembled WGS sequence"/>
</dbReference>
<comment type="similarity">
    <text evidence="3">Belongs to the dsrC/tusE family.</text>
</comment>
<keyword evidence="5" id="KW-1185">Reference proteome</keyword>
<evidence type="ECO:0000313" key="4">
    <source>
        <dbReference type="EMBL" id="MFL1731605.1"/>
    </source>
</evidence>
<dbReference type="PANTHER" id="PTHR37010:SF1">
    <property type="entry name" value="SULFURTRANSFERASE TUSE"/>
    <property type="match status" value="1"/>
</dbReference>
<dbReference type="EMBL" id="JBJJXE010000001">
    <property type="protein sequence ID" value="MFL1731605.1"/>
    <property type="molecule type" value="Genomic_DNA"/>
</dbReference>
<dbReference type="PIRSF" id="PIRSF006223">
    <property type="entry name" value="DsrC_TusE"/>
    <property type="match status" value="1"/>
</dbReference>
<dbReference type="InterPro" id="IPR042072">
    <property type="entry name" value="DsrC-like_C"/>
</dbReference>
<dbReference type="RefSeq" id="WP_407068459.1">
    <property type="nucleotide sequence ID" value="NZ_JBJJXE010000001.1"/>
</dbReference>
<comment type="function">
    <text evidence="3">Part of a sulfur-relay system.</text>
</comment>
<evidence type="ECO:0000256" key="2">
    <source>
        <dbReference type="ARBA" id="ARBA00022490"/>
    </source>
</evidence>
<comment type="caution">
    <text evidence="4">The sequence shown here is derived from an EMBL/GenBank/DDBJ whole genome shotgun (WGS) entry which is preliminary data.</text>
</comment>
<name>A0ABW8U423_9GAMM</name>
<sequence length="109" mass="12428">MMIDPNDLTLDKDGHLDDHTLWTPQAAQILANDLGITLDEIHYRILDAVRDFFDKYHHSPTTRPLIKHLKQTLPDDDIDNAKLQQLFQTGLVARHVNRIAGLPKPANCL</sequence>
<evidence type="ECO:0000313" key="5">
    <source>
        <dbReference type="Proteomes" id="UP001624684"/>
    </source>
</evidence>
<dbReference type="Gene3D" id="1.10.10.370">
    <property type="entry name" value="DsrC-like protein, C-terminal domain"/>
    <property type="match status" value="1"/>
</dbReference>
<keyword evidence="3" id="KW-0808">Transferase</keyword>